<gene>
    <name evidence="9" type="ORF">DFR52_105106</name>
</gene>
<dbReference type="OrthoDB" id="9808822at2"/>
<dbReference type="EMBL" id="QGTR01000005">
    <property type="protein sequence ID" value="PWV98128.1"/>
    <property type="molecule type" value="Genomic_DNA"/>
</dbReference>
<organism evidence="9 10">
    <name type="scientific">Hoeflea marina</name>
    <dbReference type="NCBI Taxonomy" id="274592"/>
    <lineage>
        <taxon>Bacteria</taxon>
        <taxon>Pseudomonadati</taxon>
        <taxon>Pseudomonadota</taxon>
        <taxon>Alphaproteobacteria</taxon>
        <taxon>Hyphomicrobiales</taxon>
        <taxon>Rhizobiaceae</taxon>
        <taxon>Hoeflea</taxon>
    </lineage>
</organism>
<comment type="catalytic activity">
    <reaction evidence="6">
        <text>GTP + H2O = GDP + phosphate + H(+)</text>
        <dbReference type="Rhea" id="RHEA:19669"/>
        <dbReference type="ChEBI" id="CHEBI:15377"/>
        <dbReference type="ChEBI" id="CHEBI:15378"/>
        <dbReference type="ChEBI" id="CHEBI:37565"/>
        <dbReference type="ChEBI" id="CHEBI:43474"/>
        <dbReference type="ChEBI" id="CHEBI:58189"/>
    </reaction>
    <physiologicalReaction direction="left-to-right" evidence="6">
        <dbReference type="Rhea" id="RHEA:19670"/>
    </physiologicalReaction>
</comment>
<evidence type="ECO:0000313" key="10">
    <source>
        <dbReference type="Proteomes" id="UP000246352"/>
    </source>
</evidence>
<dbReference type="Gene3D" id="3.30.1220.10">
    <property type="entry name" value="CobW-like, C-terminal domain"/>
    <property type="match status" value="1"/>
</dbReference>
<dbReference type="InterPro" id="IPR011629">
    <property type="entry name" value="CobW-like_C"/>
</dbReference>
<evidence type="ECO:0000259" key="8">
    <source>
        <dbReference type="SMART" id="SM00833"/>
    </source>
</evidence>
<dbReference type="Gene3D" id="3.40.50.300">
    <property type="entry name" value="P-loop containing nucleotide triphosphate hydrolases"/>
    <property type="match status" value="1"/>
</dbReference>
<dbReference type="GO" id="GO:0016787">
    <property type="term" value="F:hydrolase activity"/>
    <property type="evidence" value="ECO:0007669"/>
    <property type="project" value="UniProtKB-KW"/>
</dbReference>
<dbReference type="GO" id="GO:0000166">
    <property type="term" value="F:nucleotide binding"/>
    <property type="evidence" value="ECO:0007669"/>
    <property type="project" value="UniProtKB-KW"/>
</dbReference>
<dbReference type="RefSeq" id="WP_110033553.1">
    <property type="nucleotide sequence ID" value="NZ_QGTR01000005.1"/>
</dbReference>
<dbReference type="InterPro" id="IPR036627">
    <property type="entry name" value="CobW-likC_sf"/>
</dbReference>
<dbReference type="Pfam" id="PF07683">
    <property type="entry name" value="CobW_C"/>
    <property type="match status" value="1"/>
</dbReference>
<comment type="caution">
    <text evidence="9">The sequence shown here is derived from an EMBL/GenBank/DDBJ whole genome shotgun (WGS) entry which is preliminary data.</text>
</comment>
<dbReference type="PANTHER" id="PTHR13748:SF59">
    <property type="entry name" value="COBW C-TERMINAL DOMAIN-CONTAINING PROTEIN"/>
    <property type="match status" value="1"/>
</dbReference>
<dbReference type="SMART" id="SM00833">
    <property type="entry name" value="CobW_C"/>
    <property type="match status" value="1"/>
</dbReference>
<proteinExistence type="inferred from homology"/>
<feature type="compositionally biased region" description="Basic and acidic residues" evidence="7">
    <location>
        <begin position="227"/>
        <end position="257"/>
    </location>
</feature>
<accession>A0A317PEK5</accession>
<keyword evidence="2" id="KW-0378">Hydrolase</keyword>
<evidence type="ECO:0000256" key="5">
    <source>
        <dbReference type="ARBA" id="ARBA00045658"/>
    </source>
</evidence>
<keyword evidence="1" id="KW-0547">Nucleotide-binding</keyword>
<name>A0A317PEK5_9HYPH</name>
<keyword evidence="10" id="KW-1185">Reference proteome</keyword>
<feature type="region of interest" description="Disordered" evidence="7">
    <location>
        <begin position="226"/>
        <end position="257"/>
    </location>
</feature>
<dbReference type="PANTHER" id="PTHR13748">
    <property type="entry name" value="COBW-RELATED"/>
    <property type="match status" value="1"/>
</dbReference>
<dbReference type="InterPro" id="IPR051316">
    <property type="entry name" value="Zinc-reg_GTPase_activator"/>
</dbReference>
<evidence type="ECO:0000256" key="7">
    <source>
        <dbReference type="SAM" id="MobiDB-lite"/>
    </source>
</evidence>
<evidence type="ECO:0000256" key="2">
    <source>
        <dbReference type="ARBA" id="ARBA00022801"/>
    </source>
</evidence>
<dbReference type="InterPro" id="IPR003495">
    <property type="entry name" value="CobW/HypB/UreG_nucleotide-bd"/>
</dbReference>
<dbReference type="Pfam" id="PF02492">
    <property type="entry name" value="cobW"/>
    <property type="match status" value="1"/>
</dbReference>
<comment type="similarity">
    <text evidence="4">Belongs to the SIMIBI class G3E GTPase family. ZNG1 subfamily.</text>
</comment>
<dbReference type="Proteomes" id="UP000246352">
    <property type="component" value="Unassembled WGS sequence"/>
</dbReference>
<dbReference type="SUPFAM" id="SSF90002">
    <property type="entry name" value="Hypothetical protein YjiA, C-terminal domain"/>
    <property type="match status" value="1"/>
</dbReference>
<protein>
    <submittedName>
        <fullName evidence="9">G3E family GTPase</fullName>
    </submittedName>
</protein>
<dbReference type="AlphaFoldDB" id="A0A317PEK5"/>
<evidence type="ECO:0000256" key="4">
    <source>
        <dbReference type="ARBA" id="ARBA00034320"/>
    </source>
</evidence>
<reference evidence="9 10" key="1">
    <citation type="submission" date="2018-05" db="EMBL/GenBank/DDBJ databases">
        <title>Genomic Encyclopedia of Type Strains, Phase IV (KMG-IV): sequencing the most valuable type-strain genomes for metagenomic binning, comparative biology and taxonomic classification.</title>
        <authorList>
            <person name="Goeker M."/>
        </authorList>
    </citation>
    <scope>NUCLEOTIDE SEQUENCE [LARGE SCALE GENOMIC DNA]</scope>
    <source>
        <strain evidence="9 10">DSM 16791</strain>
    </source>
</reference>
<feature type="region of interest" description="Disordered" evidence="7">
    <location>
        <begin position="364"/>
        <end position="385"/>
    </location>
</feature>
<evidence type="ECO:0000313" key="9">
    <source>
        <dbReference type="EMBL" id="PWV98128.1"/>
    </source>
</evidence>
<keyword evidence="3" id="KW-0143">Chaperone</keyword>
<feature type="domain" description="CobW C-terminal" evidence="8">
    <location>
        <begin position="261"/>
        <end position="357"/>
    </location>
</feature>
<dbReference type="SUPFAM" id="SSF52540">
    <property type="entry name" value="P-loop containing nucleoside triphosphate hydrolases"/>
    <property type="match status" value="1"/>
</dbReference>
<evidence type="ECO:0000256" key="3">
    <source>
        <dbReference type="ARBA" id="ARBA00023186"/>
    </source>
</evidence>
<evidence type="ECO:0000256" key="1">
    <source>
        <dbReference type="ARBA" id="ARBA00022741"/>
    </source>
</evidence>
<dbReference type="CDD" id="cd03112">
    <property type="entry name" value="CobW-like"/>
    <property type="match status" value="1"/>
</dbReference>
<dbReference type="InterPro" id="IPR027417">
    <property type="entry name" value="P-loop_NTPase"/>
</dbReference>
<sequence length="385" mass="41537">MSQPSWTAPRQIPVCILTGFLGAGKTTLLNRVIRTPFLSDAAVIINEFGDVGIDHLLVEQSGDGIIELSDGCLCCTVRGELVDTLADLMDRMQTGRVRPFSRVIVETTGLADPVPVMQAVMGNPALAQSYRLEGIVTVVDAVNGMSTLDLHEEARRQVAVADRLVLTKMVSGDASGEIRSRLRIFNPQAELLDGDGDLAPGSLFDLGAYDPARKSLDVARWLGAGHGHHDGGHDHGHHQGHDHAGHSHQHAHEVNRHDASIRSDSLVTSRPISQMALSMFLDLLRSAHGPNLLRMKGIVKLSDDPSRPVVVHCVQSLMAEPVRLARWPDGAGPETRLVVITRDMPAGFVSELFAAFSDEPDIGRPDSAALMDNPLAIPGGSPRRR</sequence>
<comment type="function">
    <text evidence="5">Zinc chaperone that directly transfers zinc cofactor to target proteins, thereby activating them. Zinc is transferred from the CXCC motif in the GTPase domain to the zinc binding site in target proteins in a process requiring GTP hydrolysis.</text>
</comment>
<evidence type="ECO:0000256" key="6">
    <source>
        <dbReference type="ARBA" id="ARBA00049117"/>
    </source>
</evidence>